<dbReference type="AlphaFoldDB" id="A0A4Y9FS93"/>
<proteinExistence type="predicted"/>
<sequence length="96" mass="10827">MMTVENKKIVKEIKKVALEFSENLVNRAWDAAFDSSQVLNTLLKSGELGELTGNELETLGISAIKDNLRKYFYFNGEVRKFQGAMVAKGKQIQEVL</sequence>
<evidence type="ECO:0000313" key="1">
    <source>
        <dbReference type="EMBL" id="TFU31856.1"/>
    </source>
</evidence>
<organism evidence="1 2">
    <name type="scientific">Streptococcus acidominimus</name>
    <dbReference type="NCBI Taxonomy" id="1326"/>
    <lineage>
        <taxon>Bacteria</taxon>
        <taxon>Bacillati</taxon>
        <taxon>Bacillota</taxon>
        <taxon>Bacilli</taxon>
        <taxon>Lactobacillales</taxon>
        <taxon>Streptococcaceae</taxon>
        <taxon>Streptococcus</taxon>
    </lineage>
</organism>
<evidence type="ECO:0000313" key="2">
    <source>
        <dbReference type="Proteomes" id="UP000297747"/>
    </source>
</evidence>
<reference evidence="1 2" key="1">
    <citation type="submission" date="2019-03" db="EMBL/GenBank/DDBJ databases">
        <title>Diversity of the mouse oral microbiome.</title>
        <authorList>
            <person name="Joseph S."/>
            <person name="Aduse-Opoku J."/>
            <person name="Curtis M."/>
            <person name="Wade W."/>
            <person name="Hashim A."/>
        </authorList>
    </citation>
    <scope>NUCLEOTIDE SEQUENCE [LARGE SCALE GENOMIC DNA]</scope>
    <source>
        <strain evidence="1 2">HT4</strain>
    </source>
</reference>
<protein>
    <submittedName>
        <fullName evidence="1">Uncharacterized protein</fullName>
    </submittedName>
</protein>
<dbReference type="EMBL" id="SPQA01000001">
    <property type="protein sequence ID" value="TFU31856.1"/>
    <property type="molecule type" value="Genomic_DNA"/>
</dbReference>
<name>A0A4Y9FS93_STRAI</name>
<gene>
    <name evidence="1" type="ORF">E4U01_00095</name>
</gene>
<dbReference type="Proteomes" id="UP000297747">
    <property type="component" value="Unassembled WGS sequence"/>
</dbReference>
<accession>A0A4Y9FS93</accession>
<dbReference type="RefSeq" id="WP_135051934.1">
    <property type="nucleotide sequence ID" value="NZ_CAKOCW010000005.1"/>
</dbReference>
<comment type="caution">
    <text evidence="1">The sequence shown here is derived from an EMBL/GenBank/DDBJ whole genome shotgun (WGS) entry which is preliminary data.</text>
</comment>